<name>A0A2P6V6M6_9CHLO</name>
<comment type="caution">
    <text evidence="11">The sequence shown here is derived from an EMBL/GenBank/DDBJ whole genome shotgun (WGS) entry which is preliminary data.</text>
</comment>
<evidence type="ECO:0000256" key="4">
    <source>
        <dbReference type="ARBA" id="ARBA00022448"/>
    </source>
</evidence>
<organism evidence="11 12">
    <name type="scientific">Micractinium conductrix</name>
    <dbReference type="NCBI Taxonomy" id="554055"/>
    <lineage>
        <taxon>Eukaryota</taxon>
        <taxon>Viridiplantae</taxon>
        <taxon>Chlorophyta</taxon>
        <taxon>core chlorophytes</taxon>
        <taxon>Trebouxiophyceae</taxon>
        <taxon>Chlorellales</taxon>
        <taxon>Chlorellaceae</taxon>
        <taxon>Chlorella clade</taxon>
        <taxon>Micractinium</taxon>
    </lineage>
</organism>
<dbReference type="Pfam" id="PF06552">
    <property type="entry name" value="TOM20_plant"/>
    <property type="match status" value="1"/>
</dbReference>
<evidence type="ECO:0000313" key="12">
    <source>
        <dbReference type="Proteomes" id="UP000239649"/>
    </source>
</evidence>
<comment type="function">
    <text evidence="1">Central component of the receptor complex responsible for the recognition and translocation of cytosolically synthesized mitochondrial preproteins. Together with TOM22 functions as the transit peptide receptor at the surface of the mitochondrion outer membrane and facilitates the movement of preproteins into the translocation pore.</text>
</comment>
<sequence length="205" mass="22378">MEGINREDLERLMFFEQAREQAEREFKANNKDAMALTKWGGALLELAHFRQGGEAYEMIEEAIGKFEAALALDANRHDALWCLGNAYTSQGFLSAETSSANEYFERAGECFRRAVDLEPANDSYKRALEMSGKAPQLYQELQRQLQAASAGGSPRVEPRGAASPKEKPLISDFWYDVAGWACLVGLVFGVAAMSRGGAASGPAAA</sequence>
<dbReference type="GO" id="GO:0045040">
    <property type="term" value="P:protein insertion into mitochondrial outer membrane"/>
    <property type="evidence" value="ECO:0007669"/>
    <property type="project" value="InterPro"/>
</dbReference>
<keyword evidence="10" id="KW-0472">Membrane</keyword>
<dbReference type="Proteomes" id="UP000239649">
    <property type="component" value="Unassembled WGS sequence"/>
</dbReference>
<evidence type="ECO:0000256" key="7">
    <source>
        <dbReference type="ARBA" id="ARBA00022927"/>
    </source>
</evidence>
<evidence type="ECO:0000256" key="2">
    <source>
        <dbReference type="ARBA" id="ARBA00004572"/>
    </source>
</evidence>
<keyword evidence="5" id="KW-0812">Transmembrane</keyword>
<dbReference type="OrthoDB" id="1056333at2759"/>
<evidence type="ECO:0000256" key="9">
    <source>
        <dbReference type="ARBA" id="ARBA00023128"/>
    </source>
</evidence>
<accession>A0A2P6V6M6</accession>
<keyword evidence="11" id="KW-0675">Receptor</keyword>
<keyword evidence="7" id="KW-0653">Protein transport</keyword>
<dbReference type="GO" id="GO:0015031">
    <property type="term" value="P:protein transport"/>
    <property type="evidence" value="ECO:0007669"/>
    <property type="project" value="UniProtKB-KW"/>
</dbReference>
<keyword evidence="6" id="KW-1000">Mitochondrion outer membrane</keyword>
<dbReference type="InterPro" id="IPR010547">
    <property type="entry name" value="TOM20_imprt_rcpt"/>
</dbReference>
<dbReference type="PANTHER" id="PTHR32409:SF3">
    <property type="entry name" value="MITOCHONDRIAL IMPORT RECEPTOR SUBUNIT TOM20-1-RELATED"/>
    <property type="match status" value="1"/>
</dbReference>
<keyword evidence="8" id="KW-1133">Transmembrane helix</keyword>
<keyword evidence="9" id="KW-0496">Mitochondrion</keyword>
<evidence type="ECO:0000256" key="1">
    <source>
        <dbReference type="ARBA" id="ARBA00003450"/>
    </source>
</evidence>
<evidence type="ECO:0000313" key="11">
    <source>
        <dbReference type="EMBL" id="PSC69743.1"/>
    </source>
</evidence>
<dbReference type="InterPro" id="IPR011990">
    <property type="entry name" value="TPR-like_helical_dom_sf"/>
</dbReference>
<proteinExistence type="inferred from homology"/>
<comment type="subcellular location">
    <subcellularLocation>
        <location evidence="2">Mitochondrion outer membrane</location>
        <topology evidence="2">Single-pass membrane protein</topology>
    </subcellularLocation>
</comment>
<dbReference type="EMBL" id="LHPF02000024">
    <property type="protein sequence ID" value="PSC69743.1"/>
    <property type="molecule type" value="Genomic_DNA"/>
</dbReference>
<evidence type="ECO:0000256" key="10">
    <source>
        <dbReference type="ARBA" id="ARBA00023136"/>
    </source>
</evidence>
<protein>
    <submittedName>
        <fullName evidence="11">Mitochondrial import receptor subunit TOM20</fullName>
    </submittedName>
</protein>
<evidence type="ECO:0000256" key="3">
    <source>
        <dbReference type="ARBA" id="ARBA00005792"/>
    </source>
</evidence>
<dbReference type="GO" id="GO:0005742">
    <property type="term" value="C:mitochondrial outer membrane translocase complex"/>
    <property type="evidence" value="ECO:0007669"/>
    <property type="project" value="InterPro"/>
</dbReference>
<evidence type="ECO:0000256" key="5">
    <source>
        <dbReference type="ARBA" id="ARBA00022692"/>
    </source>
</evidence>
<comment type="similarity">
    <text evidence="3">Belongs to the Tom20 family.</text>
</comment>
<dbReference type="AlphaFoldDB" id="A0A2P6V6M6"/>
<keyword evidence="12" id="KW-1185">Reference proteome</keyword>
<gene>
    <name evidence="11" type="ORF">C2E20_6746</name>
</gene>
<dbReference type="Gene3D" id="1.25.40.10">
    <property type="entry name" value="Tetratricopeptide repeat domain"/>
    <property type="match status" value="1"/>
</dbReference>
<evidence type="ECO:0000256" key="6">
    <source>
        <dbReference type="ARBA" id="ARBA00022787"/>
    </source>
</evidence>
<reference evidence="11 12" key="1">
    <citation type="journal article" date="2018" name="Plant J.">
        <title>Genome sequences of Chlorella sorokiniana UTEX 1602 and Micractinium conductrix SAG 241.80: implications to maltose excretion by a green alga.</title>
        <authorList>
            <person name="Arriola M.B."/>
            <person name="Velmurugan N."/>
            <person name="Zhang Y."/>
            <person name="Plunkett M.H."/>
            <person name="Hondzo H."/>
            <person name="Barney B.M."/>
        </authorList>
    </citation>
    <scope>NUCLEOTIDE SEQUENCE [LARGE SCALE GENOMIC DNA]</scope>
    <source>
        <strain evidence="11 12">SAG 241.80</strain>
    </source>
</reference>
<evidence type="ECO:0000256" key="8">
    <source>
        <dbReference type="ARBA" id="ARBA00022989"/>
    </source>
</evidence>
<dbReference type="SUPFAM" id="SSF48452">
    <property type="entry name" value="TPR-like"/>
    <property type="match status" value="1"/>
</dbReference>
<dbReference type="STRING" id="554055.A0A2P6V6M6"/>
<dbReference type="PANTHER" id="PTHR32409">
    <property type="entry name" value="MITOCHONDRIAL IMPORT RECEPTOR SUBUNIT TOM20-1-RELATED"/>
    <property type="match status" value="1"/>
</dbReference>
<keyword evidence="4" id="KW-0813">Transport</keyword>